<proteinExistence type="predicted"/>
<organism evidence="7">
    <name type="scientific">Aphanomyces invadans</name>
    <dbReference type="NCBI Taxonomy" id="157072"/>
    <lineage>
        <taxon>Eukaryota</taxon>
        <taxon>Sar</taxon>
        <taxon>Stramenopiles</taxon>
        <taxon>Oomycota</taxon>
        <taxon>Saprolegniomycetes</taxon>
        <taxon>Saprolegniales</taxon>
        <taxon>Verrucalvaceae</taxon>
        <taxon>Aphanomyces</taxon>
    </lineage>
</organism>
<keyword evidence="2 4" id="KW-0863">Zinc-finger</keyword>
<accession>A0A024UB17</accession>
<keyword evidence="3" id="KW-0862">Zinc</keyword>
<sequence>MQHPGNSRNCAMPCLSSKTLAPRHQYEDLAYIMQQGHRTETPVVISANVEQNLIEVARVQARTMLCDLPMLRVSDIVVPFITGVELFHHVDRGRHTVKATVTLPHTKLKDVQAHLVLLSAQHYRHMMENLLGSSVLDASTLHASTNRAESLSLHWLTLQRPKDAMSATHSLPQDFVYLQHTSIIHSHLVSLWHSATVKAIPPQAHVDRATFHRCGLVVTNHPSGGHLVASMHLAEVAPYTSTPPKALCHLATTIASRLASTLVTCRLPPASLNPTLPTATAQFHHCRVCMAKPFDTVETKNARAAVVCGLCHHHVCLSCTRPKSLVQHSSPSPLPICIHCVGSLSPRLSPTPRLLATPGSNRSSAAASRYPPSLPRHVAAPPSPASSSYSSSFSVSSSSSSTPAKPTSIWTPRHTFALAALPSAMYPHVQRNADRLVITPELEADMRDMGEAAVETLLGAVRLPMKKLVDTSLQTRPDVALYEHATSSLYTVKAVVVLPPYDVLELLALLDMRSTESFRHTMRILLDGAFVDGAVLHATPPSSPHSAESMTLNWLAVQNAKVHLPNRDYVFLKYGNCYALCGQGSPRRPAFMPTTSSTPSRPLKDTVAVSVWESVDVTECGPLPNDLNTLRLHFRQTGYVLEYMPRSRDASHGICISFFMSEEVPSSRSVSSLGKAWVVRMAQSVANLHHALVHQYVAEGRQRQLDMPRPMKPTAASRCHCCSKRFSILRRRHPCHLCSELVCKRCLDKQFQVDLCATCRLPSSMSLFKYWAS</sequence>
<dbReference type="GO" id="GO:0008270">
    <property type="term" value="F:zinc ion binding"/>
    <property type="evidence" value="ECO:0007669"/>
    <property type="project" value="UniProtKB-KW"/>
</dbReference>
<dbReference type="PANTHER" id="PTHR43102:SF2">
    <property type="entry name" value="GAF DOMAIN-CONTAINING PROTEIN"/>
    <property type="match status" value="1"/>
</dbReference>
<evidence type="ECO:0000256" key="4">
    <source>
        <dbReference type="PROSITE-ProRule" id="PRU00091"/>
    </source>
</evidence>
<dbReference type="CDD" id="cd00065">
    <property type="entry name" value="FYVE_like_SF"/>
    <property type="match status" value="1"/>
</dbReference>
<dbReference type="OrthoDB" id="79815at2759"/>
<dbReference type="InterPro" id="IPR013083">
    <property type="entry name" value="Znf_RING/FYVE/PHD"/>
</dbReference>
<feature type="region of interest" description="Disordered" evidence="5">
    <location>
        <begin position="351"/>
        <end position="382"/>
    </location>
</feature>
<dbReference type="PROSITE" id="PS50178">
    <property type="entry name" value="ZF_FYVE"/>
    <property type="match status" value="1"/>
</dbReference>
<dbReference type="InterPro" id="IPR000306">
    <property type="entry name" value="Znf_FYVE"/>
</dbReference>
<dbReference type="STRING" id="157072.A0A024UB17"/>
<gene>
    <name evidence="7" type="ORF">H310_04906</name>
</gene>
<dbReference type="SUPFAM" id="SSF57903">
    <property type="entry name" value="FYVE/PHD zinc finger"/>
    <property type="match status" value="1"/>
</dbReference>
<evidence type="ECO:0000256" key="1">
    <source>
        <dbReference type="ARBA" id="ARBA00022723"/>
    </source>
</evidence>
<reference evidence="7" key="1">
    <citation type="submission" date="2013-12" db="EMBL/GenBank/DDBJ databases">
        <title>The Genome Sequence of Aphanomyces invadans NJM9701.</title>
        <authorList>
            <consortium name="The Broad Institute Genomics Platform"/>
            <person name="Russ C."/>
            <person name="Tyler B."/>
            <person name="van West P."/>
            <person name="Dieguez-Uribeondo J."/>
            <person name="Young S.K."/>
            <person name="Zeng Q."/>
            <person name="Gargeya S."/>
            <person name="Fitzgerald M."/>
            <person name="Abouelleil A."/>
            <person name="Alvarado L."/>
            <person name="Chapman S.B."/>
            <person name="Gainer-Dewar J."/>
            <person name="Goldberg J."/>
            <person name="Griggs A."/>
            <person name="Gujja S."/>
            <person name="Hansen M."/>
            <person name="Howarth C."/>
            <person name="Imamovic A."/>
            <person name="Ireland A."/>
            <person name="Larimer J."/>
            <person name="McCowan C."/>
            <person name="Murphy C."/>
            <person name="Pearson M."/>
            <person name="Poon T.W."/>
            <person name="Priest M."/>
            <person name="Roberts A."/>
            <person name="Saif S."/>
            <person name="Shea T."/>
            <person name="Sykes S."/>
            <person name="Wortman J."/>
            <person name="Nusbaum C."/>
            <person name="Birren B."/>
        </authorList>
    </citation>
    <scope>NUCLEOTIDE SEQUENCE [LARGE SCALE GENOMIC DNA]</scope>
    <source>
        <strain evidence="7">NJM9701</strain>
    </source>
</reference>
<dbReference type="EMBL" id="KI913959">
    <property type="protein sequence ID" value="ETW03444.1"/>
    <property type="molecule type" value="Genomic_DNA"/>
</dbReference>
<dbReference type="RefSeq" id="XP_008867673.1">
    <property type="nucleotide sequence ID" value="XM_008869451.1"/>
</dbReference>
<dbReference type="Pfam" id="PF01363">
    <property type="entry name" value="FYVE"/>
    <property type="match status" value="1"/>
</dbReference>
<feature type="domain" description="FYVE-type" evidence="6">
    <location>
        <begin position="713"/>
        <end position="759"/>
    </location>
</feature>
<evidence type="ECO:0000313" key="7">
    <source>
        <dbReference type="EMBL" id="ETW03444.1"/>
    </source>
</evidence>
<evidence type="ECO:0000256" key="5">
    <source>
        <dbReference type="SAM" id="MobiDB-lite"/>
    </source>
</evidence>
<dbReference type="SMART" id="SM00064">
    <property type="entry name" value="FYVE"/>
    <property type="match status" value="1"/>
</dbReference>
<dbReference type="GeneID" id="20081956"/>
<dbReference type="Gene3D" id="3.30.40.10">
    <property type="entry name" value="Zinc/RING finger domain, C3HC4 (zinc finger)"/>
    <property type="match status" value="1"/>
</dbReference>
<evidence type="ECO:0000256" key="3">
    <source>
        <dbReference type="ARBA" id="ARBA00022833"/>
    </source>
</evidence>
<dbReference type="VEuPathDB" id="FungiDB:H310_04906"/>
<dbReference type="AlphaFoldDB" id="A0A024UB17"/>
<dbReference type="InterPro" id="IPR017455">
    <property type="entry name" value="Znf_FYVE-rel"/>
</dbReference>
<name>A0A024UB17_9STRA</name>
<dbReference type="InterPro" id="IPR011011">
    <property type="entry name" value="Znf_FYVE_PHD"/>
</dbReference>
<keyword evidence="1" id="KW-0479">Metal-binding</keyword>
<dbReference type="PANTHER" id="PTHR43102">
    <property type="entry name" value="SLR1143 PROTEIN"/>
    <property type="match status" value="1"/>
</dbReference>
<evidence type="ECO:0000256" key="2">
    <source>
        <dbReference type="ARBA" id="ARBA00022771"/>
    </source>
</evidence>
<evidence type="ECO:0000259" key="6">
    <source>
        <dbReference type="PROSITE" id="PS50178"/>
    </source>
</evidence>
<protein>
    <recommendedName>
        <fullName evidence="6">FYVE-type domain-containing protein</fullName>
    </recommendedName>
</protein>